<dbReference type="AlphaFoldDB" id="A0A2N9GAN5"/>
<evidence type="ECO:0000259" key="1">
    <source>
        <dbReference type="Pfam" id="PF00078"/>
    </source>
</evidence>
<dbReference type="CDD" id="cd01650">
    <property type="entry name" value="RT_nLTR_like"/>
    <property type="match status" value="1"/>
</dbReference>
<reference evidence="2" key="1">
    <citation type="submission" date="2018-02" db="EMBL/GenBank/DDBJ databases">
        <authorList>
            <person name="Cohen D.B."/>
            <person name="Kent A.D."/>
        </authorList>
    </citation>
    <scope>NUCLEOTIDE SEQUENCE</scope>
</reference>
<organism evidence="2">
    <name type="scientific">Fagus sylvatica</name>
    <name type="common">Beechnut</name>
    <dbReference type="NCBI Taxonomy" id="28930"/>
    <lineage>
        <taxon>Eukaryota</taxon>
        <taxon>Viridiplantae</taxon>
        <taxon>Streptophyta</taxon>
        <taxon>Embryophyta</taxon>
        <taxon>Tracheophyta</taxon>
        <taxon>Spermatophyta</taxon>
        <taxon>Magnoliopsida</taxon>
        <taxon>eudicotyledons</taxon>
        <taxon>Gunneridae</taxon>
        <taxon>Pentapetalae</taxon>
        <taxon>rosids</taxon>
        <taxon>fabids</taxon>
        <taxon>Fagales</taxon>
        <taxon>Fagaceae</taxon>
        <taxon>Fagus</taxon>
    </lineage>
</organism>
<evidence type="ECO:0000313" key="2">
    <source>
        <dbReference type="EMBL" id="SPC96622.1"/>
    </source>
</evidence>
<feature type="domain" description="Reverse transcriptase" evidence="1">
    <location>
        <begin position="243"/>
        <end position="400"/>
    </location>
</feature>
<dbReference type="InterPro" id="IPR000477">
    <property type="entry name" value="RT_dom"/>
</dbReference>
<gene>
    <name evidence="2" type="ORF">FSB_LOCUS24504</name>
</gene>
<dbReference type="PANTHER" id="PTHR33116">
    <property type="entry name" value="REVERSE TRANSCRIPTASE ZINC-BINDING DOMAIN-CONTAINING PROTEIN-RELATED-RELATED"/>
    <property type="match status" value="1"/>
</dbReference>
<proteinExistence type="predicted"/>
<name>A0A2N9GAN5_FAGSY</name>
<sequence>MNRGGRIATALHAMRSRNKDYGPIKLKLTKIWYGERETDIIFGGLGVEAVGTPMFILYSKLKAVKAKLKGVNKDLYGSISQKVNIARQKVEAVQSRLLQRHCEVNLRKVEQDYLHEFIAVQRAEEAFLKLKARNKWLTLGDQNNRLENPAQIKHEVVSFYQQLLGQSYAGNEGNMMNKVSALMPNQLFDESKLFLQKEVTEAEPIDSDDLVSPNWTAFVKGRSISENILFAQELVKGYHKDKVGYPPQYIQWVSECITNLHFSIALNGGLVGNFKGGKGLRQGDPLSLYLFVLTMEVFSKLLSAKVRESQQFKFHPKCEGQQITHLSFADDLLILEAADIQSITLIRDALDEFKELFGLSINQSKSEVFCAAVSSSLKSQVLSILNFKVGSLPVRYLGMPLITGQDEGRGGIKVSWEQVCLPKKEGGLGLKRVED</sequence>
<protein>
    <recommendedName>
        <fullName evidence="1">Reverse transcriptase domain-containing protein</fullName>
    </recommendedName>
</protein>
<dbReference type="EMBL" id="OIVN01001684">
    <property type="protein sequence ID" value="SPC96622.1"/>
    <property type="molecule type" value="Genomic_DNA"/>
</dbReference>
<dbReference type="PANTHER" id="PTHR33116:SF78">
    <property type="entry name" value="OS12G0587133 PROTEIN"/>
    <property type="match status" value="1"/>
</dbReference>
<dbReference type="Pfam" id="PF00078">
    <property type="entry name" value="RVT_1"/>
    <property type="match status" value="1"/>
</dbReference>
<accession>A0A2N9GAN5</accession>